<dbReference type="GO" id="GO:0004984">
    <property type="term" value="F:olfactory receptor activity"/>
    <property type="evidence" value="ECO:0007669"/>
    <property type="project" value="InterPro"/>
</dbReference>
<keyword evidence="6 10" id="KW-1133">Transmembrane helix</keyword>
<comment type="caution">
    <text evidence="12">The sequence shown here is derived from an EMBL/GenBank/DDBJ whole genome shotgun (WGS) entry which is preliminary data.</text>
</comment>
<evidence type="ECO:0000313" key="13">
    <source>
        <dbReference type="Proteomes" id="UP001066276"/>
    </source>
</evidence>
<feature type="transmembrane region" description="Helical" evidence="10">
    <location>
        <begin position="23"/>
        <end position="48"/>
    </location>
</feature>
<feature type="domain" description="G-protein coupled receptors family 1 profile" evidence="11">
    <location>
        <begin position="41"/>
        <end position="289"/>
    </location>
</feature>
<keyword evidence="3 10" id="KW-0716">Sensory transduction</keyword>
<keyword evidence="7 10" id="KW-0472">Membrane</keyword>
<dbReference type="FunFam" id="1.20.1070.10:FF:000001">
    <property type="entry name" value="Olfactory receptor"/>
    <property type="match status" value="1"/>
</dbReference>
<gene>
    <name evidence="12" type="ORF">NDU88_011614</name>
</gene>
<evidence type="ECO:0000256" key="6">
    <source>
        <dbReference type="ARBA" id="ARBA00022989"/>
    </source>
</evidence>
<feature type="transmembrane region" description="Helical" evidence="10">
    <location>
        <begin position="191"/>
        <end position="215"/>
    </location>
</feature>
<evidence type="ECO:0000256" key="4">
    <source>
        <dbReference type="ARBA" id="ARBA00022692"/>
    </source>
</evidence>
<dbReference type="Proteomes" id="UP001066276">
    <property type="component" value="Chromosome 5"/>
</dbReference>
<accession>A0AAV7S499</accession>
<evidence type="ECO:0000313" key="12">
    <source>
        <dbReference type="EMBL" id="KAJ1158942.1"/>
    </source>
</evidence>
<keyword evidence="4 9" id="KW-0812">Transmembrane</keyword>
<comment type="subcellular location">
    <subcellularLocation>
        <location evidence="1 10">Cell membrane</location>
        <topology evidence="1 10">Multi-pass membrane protein</topology>
    </subcellularLocation>
</comment>
<evidence type="ECO:0000256" key="5">
    <source>
        <dbReference type="ARBA" id="ARBA00022725"/>
    </source>
</evidence>
<comment type="similarity">
    <text evidence="9">Belongs to the G-protein coupled receptor 1 family.</text>
</comment>
<keyword evidence="13" id="KW-1185">Reference proteome</keyword>
<keyword evidence="9" id="KW-0297">G-protein coupled receptor</keyword>
<keyword evidence="9" id="KW-0675">Receptor</keyword>
<keyword evidence="8 9" id="KW-0807">Transducer</keyword>
<feature type="transmembrane region" description="Helical" evidence="10">
    <location>
        <begin position="236"/>
        <end position="259"/>
    </location>
</feature>
<feature type="transmembrane region" description="Helical" evidence="10">
    <location>
        <begin position="101"/>
        <end position="119"/>
    </location>
</feature>
<evidence type="ECO:0000256" key="2">
    <source>
        <dbReference type="ARBA" id="ARBA00022475"/>
    </source>
</evidence>
<dbReference type="GO" id="GO:0005886">
    <property type="term" value="C:plasma membrane"/>
    <property type="evidence" value="ECO:0007669"/>
    <property type="project" value="UniProtKB-SubCell"/>
</dbReference>
<reference evidence="12" key="1">
    <citation type="journal article" date="2022" name="bioRxiv">
        <title>Sequencing and chromosome-scale assembly of the giantPleurodeles waltlgenome.</title>
        <authorList>
            <person name="Brown T."/>
            <person name="Elewa A."/>
            <person name="Iarovenko S."/>
            <person name="Subramanian E."/>
            <person name="Araus A.J."/>
            <person name="Petzold A."/>
            <person name="Susuki M."/>
            <person name="Suzuki K.-i.T."/>
            <person name="Hayashi T."/>
            <person name="Toyoda A."/>
            <person name="Oliveira C."/>
            <person name="Osipova E."/>
            <person name="Leigh N.D."/>
            <person name="Simon A."/>
            <person name="Yun M.H."/>
        </authorList>
    </citation>
    <scope>NUCLEOTIDE SEQUENCE</scope>
    <source>
        <strain evidence="12">20211129_DDA</strain>
        <tissue evidence="12">Liver</tissue>
    </source>
</reference>
<dbReference type="InterPro" id="IPR000725">
    <property type="entry name" value="Olfact_rcpt"/>
</dbReference>
<dbReference type="GO" id="GO:0004930">
    <property type="term" value="F:G protein-coupled receptor activity"/>
    <property type="evidence" value="ECO:0007669"/>
    <property type="project" value="UniProtKB-KW"/>
</dbReference>
<dbReference type="CDD" id="cd15225">
    <property type="entry name" value="7tmA_OR10A-like"/>
    <property type="match status" value="1"/>
</dbReference>
<evidence type="ECO:0000259" key="11">
    <source>
        <dbReference type="PROSITE" id="PS50262"/>
    </source>
</evidence>
<evidence type="ECO:0000256" key="7">
    <source>
        <dbReference type="ARBA" id="ARBA00023136"/>
    </source>
</evidence>
<protein>
    <recommendedName>
        <fullName evidence="10">Olfactory receptor</fullName>
    </recommendedName>
</protein>
<dbReference type="EMBL" id="JANPWB010000009">
    <property type="protein sequence ID" value="KAJ1158942.1"/>
    <property type="molecule type" value="Genomic_DNA"/>
</dbReference>
<keyword evidence="2 10" id="KW-1003">Cell membrane</keyword>
<feature type="transmembrane region" description="Helical" evidence="10">
    <location>
        <begin position="131"/>
        <end position="157"/>
    </location>
</feature>
<evidence type="ECO:0000256" key="8">
    <source>
        <dbReference type="ARBA" id="ARBA00023224"/>
    </source>
</evidence>
<dbReference type="Pfam" id="PF13853">
    <property type="entry name" value="7tm_4"/>
    <property type="match status" value="1"/>
</dbReference>
<evidence type="ECO:0000256" key="3">
    <source>
        <dbReference type="ARBA" id="ARBA00022606"/>
    </source>
</evidence>
<evidence type="ECO:0000256" key="9">
    <source>
        <dbReference type="RuleBase" id="RU000688"/>
    </source>
</evidence>
<dbReference type="PRINTS" id="PR00237">
    <property type="entry name" value="GPCRRHODOPSN"/>
</dbReference>
<proteinExistence type="inferred from homology"/>
<dbReference type="InterPro" id="IPR017452">
    <property type="entry name" value="GPCR_Rhodpsn_7TM"/>
</dbReference>
<name>A0AAV7S499_PLEWA</name>
<evidence type="ECO:0000256" key="10">
    <source>
        <dbReference type="RuleBase" id="RU363047"/>
    </source>
</evidence>
<feature type="transmembrane region" description="Helical" evidence="10">
    <location>
        <begin position="271"/>
        <end position="291"/>
    </location>
</feature>
<dbReference type="PANTHER" id="PTHR26453">
    <property type="entry name" value="OLFACTORY RECEPTOR"/>
    <property type="match status" value="1"/>
</dbReference>
<dbReference type="InterPro" id="IPR000276">
    <property type="entry name" value="GPCR_Rhodpsn"/>
</dbReference>
<dbReference type="SUPFAM" id="SSF81321">
    <property type="entry name" value="Family A G protein-coupled receptor-like"/>
    <property type="match status" value="1"/>
</dbReference>
<dbReference type="PROSITE" id="PS00237">
    <property type="entry name" value="G_PROTEIN_RECEP_F1_1"/>
    <property type="match status" value="1"/>
</dbReference>
<dbReference type="Gene3D" id="1.20.1070.10">
    <property type="entry name" value="Rhodopsin 7-helix transmembrane proteins"/>
    <property type="match status" value="1"/>
</dbReference>
<dbReference type="PROSITE" id="PS50262">
    <property type="entry name" value="G_PROTEIN_RECEP_F1_2"/>
    <property type="match status" value="1"/>
</dbReference>
<organism evidence="12 13">
    <name type="scientific">Pleurodeles waltl</name>
    <name type="common">Iberian ribbed newt</name>
    <dbReference type="NCBI Taxonomy" id="8319"/>
    <lineage>
        <taxon>Eukaryota</taxon>
        <taxon>Metazoa</taxon>
        <taxon>Chordata</taxon>
        <taxon>Craniata</taxon>
        <taxon>Vertebrata</taxon>
        <taxon>Euteleostomi</taxon>
        <taxon>Amphibia</taxon>
        <taxon>Batrachia</taxon>
        <taxon>Caudata</taxon>
        <taxon>Salamandroidea</taxon>
        <taxon>Salamandridae</taxon>
        <taxon>Pleurodelinae</taxon>
        <taxon>Pleurodeles</taxon>
    </lineage>
</organism>
<dbReference type="AlphaFoldDB" id="A0AAV7S499"/>
<keyword evidence="5 10" id="KW-0552">Olfaction</keyword>
<dbReference type="PRINTS" id="PR00245">
    <property type="entry name" value="OLFACTORYR"/>
</dbReference>
<evidence type="ECO:0000256" key="1">
    <source>
        <dbReference type="ARBA" id="ARBA00004651"/>
    </source>
</evidence>
<sequence length="310" mass="34997">MEKRNGSSVTEFLLLGLSEDPNIQVVLFMLFLVIYLVTIMGNLFLITVCVHDPRLHIPMYFFLANLSFIDICYSSVIVPNLLNQLIMSKIMSFSRCAVQMYSYLLLGCTESMVLAVMAYDRYIAISFPLRYTSIINTFVCVIYTAVCWIIGSVMALLTMVFALHLPLCGNNVIDHFFCEVVTFLKMACGDIFIAQTMFFVVGTFVLLTPSLFILISYIRIVITIMGISSSKGRSKAFSTCASHLIVVTMVSGTAIFMHMKPVSKHDDGQGKMVSVFYTVMPAMMNPIIYSLRNKDVKMAVHRLIWKNIHH</sequence>
<feature type="transmembrane region" description="Helical" evidence="10">
    <location>
        <begin position="60"/>
        <end position="81"/>
    </location>
</feature>